<keyword evidence="3" id="KW-0653">Protein transport</keyword>
<evidence type="ECO:0000313" key="11">
    <source>
        <dbReference type="Proteomes" id="UP000717515"/>
    </source>
</evidence>
<dbReference type="InterPro" id="IPR038425">
    <property type="entry name" value="GAT_sf"/>
</dbReference>
<proteinExistence type="predicted"/>
<dbReference type="GO" id="GO:0005802">
    <property type="term" value="C:trans-Golgi network"/>
    <property type="evidence" value="ECO:0007669"/>
    <property type="project" value="TreeGrafter"/>
</dbReference>
<accession>A0A9P8CWA6</accession>
<evidence type="ECO:0000256" key="3">
    <source>
        <dbReference type="ARBA" id="ARBA00022927"/>
    </source>
</evidence>
<evidence type="ECO:0000256" key="2">
    <source>
        <dbReference type="ARBA" id="ARBA00022448"/>
    </source>
</evidence>
<evidence type="ECO:0008006" key="12">
    <source>
        <dbReference type="Google" id="ProtNLM"/>
    </source>
</evidence>
<dbReference type="SMART" id="SM00288">
    <property type="entry name" value="VHS"/>
    <property type="match status" value="1"/>
</dbReference>
<dbReference type="PROSITE" id="PS50179">
    <property type="entry name" value="VHS"/>
    <property type="match status" value="1"/>
</dbReference>
<dbReference type="EMBL" id="JAIFTL010000256">
    <property type="protein sequence ID" value="KAG9320799.1"/>
    <property type="molecule type" value="Genomic_DNA"/>
</dbReference>
<keyword evidence="4" id="KW-0333">Golgi apparatus</keyword>
<dbReference type="Gene3D" id="1.20.5.170">
    <property type="match status" value="1"/>
</dbReference>
<evidence type="ECO:0000313" key="10">
    <source>
        <dbReference type="EMBL" id="KAG9320799.1"/>
    </source>
</evidence>
<comment type="function">
    <text evidence="5">May play a role in the regulation of membrane traffic through the trans-Golgi network.</text>
</comment>
<dbReference type="InterPro" id="IPR008942">
    <property type="entry name" value="ENTH_VHS"/>
</dbReference>
<dbReference type="Pfam" id="PF00790">
    <property type="entry name" value="VHS"/>
    <property type="match status" value="1"/>
</dbReference>
<feature type="domain" description="GAE" evidence="8">
    <location>
        <begin position="553"/>
        <end position="669"/>
    </location>
</feature>
<dbReference type="PANTHER" id="PTHR47180">
    <property type="entry name" value="ADP-RIBOSYLATION FACTOR-BINDING PROTEIN GGA1-RELATED"/>
    <property type="match status" value="1"/>
</dbReference>
<evidence type="ECO:0000256" key="4">
    <source>
        <dbReference type="ARBA" id="ARBA00023034"/>
    </source>
</evidence>
<evidence type="ECO:0000259" key="9">
    <source>
        <dbReference type="PROSITE" id="PS50909"/>
    </source>
</evidence>
<evidence type="ECO:0000256" key="5">
    <source>
        <dbReference type="ARBA" id="ARBA00053552"/>
    </source>
</evidence>
<dbReference type="CDD" id="cd16998">
    <property type="entry name" value="VHS_GGA_fungi"/>
    <property type="match status" value="1"/>
</dbReference>
<dbReference type="Proteomes" id="UP000717515">
    <property type="component" value="Unassembled WGS sequence"/>
</dbReference>
<dbReference type="GO" id="GO:0035091">
    <property type="term" value="F:phosphatidylinositol binding"/>
    <property type="evidence" value="ECO:0007669"/>
    <property type="project" value="InterPro"/>
</dbReference>
<evidence type="ECO:0000256" key="1">
    <source>
        <dbReference type="ARBA" id="ARBA00004601"/>
    </source>
</evidence>
<dbReference type="GO" id="GO:0006896">
    <property type="term" value="P:Golgi to vacuole transport"/>
    <property type="evidence" value="ECO:0007669"/>
    <property type="project" value="UniProtKB-ARBA"/>
</dbReference>
<dbReference type="AlphaFoldDB" id="A0A9P8CWA6"/>
<dbReference type="InterPro" id="IPR008153">
    <property type="entry name" value="GAE_dom"/>
</dbReference>
<dbReference type="InterPro" id="IPR008152">
    <property type="entry name" value="Clathrin_a/b/g-adaptin_app_Ig"/>
</dbReference>
<dbReference type="PROSITE" id="PS50180">
    <property type="entry name" value="GAE"/>
    <property type="match status" value="1"/>
</dbReference>
<name>A0A9P8CWA6_MORAP</name>
<evidence type="ECO:0000256" key="6">
    <source>
        <dbReference type="SAM" id="MobiDB-lite"/>
    </source>
</evidence>
<dbReference type="GO" id="GO:0043130">
    <property type="term" value="F:ubiquitin binding"/>
    <property type="evidence" value="ECO:0007669"/>
    <property type="project" value="InterPro"/>
</dbReference>
<feature type="domain" description="VHS" evidence="7">
    <location>
        <begin position="74"/>
        <end position="221"/>
    </location>
</feature>
<dbReference type="GO" id="GO:0043328">
    <property type="term" value="P:protein transport to vacuole involved in ubiquitin-dependent protein catabolic process via the multivesicular body sorting pathway"/>
    <property type="evidence" value="ECO:0007669"/>
    <property type="project" value="TreeGrafter"/>
</dbReference>
<dbReference type="PROSITE" id="PS50909">
    <property type="entry name" value="GAT"/>
    <property type="match status" value="1"/>
</dbReference>
<dbReference type="Gene3D" id="1.25.40.90">
    <property type="match status" value="1"/>
</dbReference>
<dbReference type="InterPro" id="IPR052653">
    <property type="entry name" value="ARF-binding"/>
</dbReference>
<organism evidence="10 11">
    <name type="scientific">Mortierella alpina</name>
    <name type="common">Oleaginous fungus</name>
    <name type="synonym">Mortierella renispora</name>
    <dbReference type="NCBI Taxonomy" id="64518"/>
    <lineage>
        <taxon>Eukaryota</taxon>
        <taxon>Fungi</taxon>
        <taxon>Fungi incertae sedis</taxon>
        <taxon>Mucoromycota</taxon>
        <taxon>Mortierellomycotina</taxon>
        <taxon>Mortierellomycetes</taxon>
        <taxon>Mortierellales</taxon>
        <taxon>Mortierellaceae</taxon>
        <taxon>Mortierella</taxon>
    </lineage>
</organism>
<dbReference type="Gene3D" id="2.60.40.1230">
    <property type="match status" value="1"/>
</dbReference>
<dbReference type="CDD" id="cd14235">
    <property type="entry name" value="GAT_GGA_fungi"/>
    <property type="match status" value="1"/>
</dbReference>
<dbReference type="Gene3D" id="1.20.58.160">
    <property type="match status" value="1"/>
</dbReference>
<sequence length="671" mass="73126">MPEPNVLLPSFLFLHPFFHPFRSTLFAISTSASLSSSPCLLFPHSPPCQTPTCMLHMNYGQQPKSVLESYIERACDPSRYEPDLALNLEICDVIKEKQKNTQVDPPLNRRTVPREAAVYIVRLVNNRNMHVGMLALSLLDNCVKNCGYPFHLQIATKEFLNELVRKFPERPLVVPTPVQNRILELIQEWYQTLCKSSRYKEDLVHIKDMHRLLTYKGYRFPQIKDDSASVLNPVASLKSPAELEEEDRAAQSAKLQELIRRGRPEDVLAANELVKKMTGYEQEVKPDYAEEASSELDKILQKAVLLTEMLNDVKPGEIIGRGDIFEELLATCKAAQPKIQKFISEGDDDDNIEKLLQINDIINSAIEQFNQVKKGNLIKAAIPSLGQDSQESGTAPTQQSESSLIDLVDFGDASSSAPSSVPAPPATAPSTTGNLMDDLMSLNFNDGPPPAWAAAGSISLGQSISPSGSSMHSASSSSAAPPGYSAFMNLGNPNSGSGSGSPAFANSPLMDQNILSQSSRPSTPAAHAQPSATAVDSAFGDFDFVSNTGATPSGSTTVVLFNKGGLSIDLEIEYPAGDASAIKALASFSNSLNSAMSMLTFRVAVPKSLQLQLHPQSGQGIAAFSRRSVTQLMEIKNPLKQQPVRIRYHVSYVVEGRTIEEQGEFNQFPTV</sequence>
<dbReference type="Pfam" id="PF02883">
    <property type="entry name" value="Alpha_adaptinC2"/>
    <property type="match status" value="1"/>
</dbReference>
<dbReference type="SMART" id="SM00809">
    <property type="entry name" value="Alpha_adaptinC2"/>
    <property type="match status" value="1"/>
</dbReference>
<dbReference type="InterPro" id="IPR013041">
    <property type="entry name" value="Clathrin_app_Ig-like_sf"/>
</dbReference>
<dbReference type="FunFam" id="1.25.40.90:FF:000008">
    <property type="entry name" value="VHS domain protein"/>
    <property type="match status" value="1"/>
</dbReference>
<comment type="caution">
    <text evidence="10">The sequence shown here is derived from an EMBL/GenBank/DDBJ whole genome shotgun (WGS) entry which is preliminary data.</text>
</comment>
<dbReference type="InterPro" id="IPR004152">
    <property type="entry name" value="GAT_dom"/>
</dbReference>
<evidence type="ECO:0000259" key="8">
    <source>
        <dbReference type="PROSITE" id="PS50180"/>
    </source>
</evidence>
<keyword evidence="2" id="KW-0813">Transport</keyword>
<dbReference type="GO" id="GO:0006895">
    <property type="term" value="P:Golgi to endosome transport"/>
    <property type="evidence" value="ECO:0007669"/>
    <property type="project" value="TreeGrafter"/>
</dbReference>
<dbReference type="Pfam" id="PF03127">
    <property type="entry name" value="GAT"/>
    <property type="match status" value="1"/>
</dbReference>
<dbReference type="SUPFAM" id="SSF89009">
    <property type="entry name" value="GAT-like domain"/>
    <property type="match status" value="1"/>
</dbReference>
<comment type="subcellular location">
    <subcellularLocation>
        <location evidence="1">Golgi apparatus</location>
        <location evidence="1">trans-Golgi network</location>
    </subcellularLocation>
</comment>
<dbReference type="SUPFAM" id="SSF48464">
    <property type="entry name" value="ENTH/VHS domain"/>
    <property type="match status" value="1"/>
</dbReference>
<dbReference type="PANTHER" id="PTHR47180:SF1">
    <property type="entry name" value="ADP-RIBOSYLATION FACTOR-BINDING PROTEIN GGA1-RELATED"/>
    <property type="match status" value="1"/>
</dbReference>
<dbReference type="GO" id="GO:0005829">
    <property type="term" value="C:cytosol"/>
    <property type="evidence" value="ECO:0007669"/>
    <property type="project" value="GOC"/>
</dbReference>
<feature type="region of interest" description="Disordered" evidence="6">
    <location>
        <begin position="412"/>
        <end position="442"/>
    </location>
</feature>
<gene>
    <name evidence="10" type="ORF">KVV02_004642</name>
</gene>
<evidence type="ECO:0000259" key="7">
    <source>
        <dbReference type="PROSITE" id="PS50179"/>
    </source>
</evidence>
<dbReference type="SUPFAM" id="SSF49348">
    <property type="entry name" value="Clathrin adaptor appendage domain"/>
    <property type="match status" value="1"/>
</dbReference>
<feature type="domain" description="GAT" evidence="9">
    <location>
        <begin position="248"/>
        <end position="374"/>
    </location>
</feature>
<dbReference type="InterPro" id="IPR002014">
    <property type="entry name" value="VHS_dom"/>
</dbReference>
<reference evidence="10" key="1">
    <citation type="submission" date="2021-07" db="EMBL/GenBank/DDBJ databases">
        <title>Draft genome of Mortierella alpina, strain LL118, isolated from an aspen leaf litter sample.</title>
        <authorList>
            <person name="Yang S."/>
            <person name="Vinatzer B.A."/>
        </authorList>
    </citation>
    <scope>NUCLEOTIDE SEQUENCE</scope>
    <source>
        <strain evidence="10">LL118</strain>
    </source>
</reference>
<protein>
    <recommendedName>
        <fullName evidence="12">VHS domain-containing protein</fullName>
    </recommendedName>
</protein>